<keyword evidence="2" id="KW-1185">Reference proteome</keyword>
<dbReference type="OrthoDB" id="7866523at2"/>
<dbReference type="EMBL" id="VDFV01000033">
    <property type="protein sequence ID" value="TNC66433.1"/>
    <property type="molecule type" value="Genomic_DNA"/>
</dbReference>
<comment type="caution">
    <text evidence="1">The sequence shown here is derived from an EMBL/GenBank/DDBJ whole genome shotgun (WGS) entry which is preliminary data.</text>
</comment>
<accession>A0A5C4NB05</accession>
<reference evidence="1 2" key="1">
    <citation type="submission" date="2019-06" db="EMBL/GenBank/DDBJ databases">
        <authorList>
            <person name="Jiang L."/>
        </authorList>
    </citation>
    <scope>NUCLEOTIDE SEQUENCE [LARGE SCALE GENOMIC DNA]</scope>
    <source>
        <strain evidence="1 2">YIM 48858</strain>
    </source>
</reference>
<organism evidence="1 2">
    <name type="scientific">Rubellimicrobium roseum</name>
    <dbReference type="NCBI Taxonomy" id="687525"/>
    <lineage>
        <taxon>Bacteria</taxon>
        <taxon>Pseudomonadati</taxon>
        <taxon>Pseudomonadota</taxon>
        <taxon>Alphaproteobacteria</taxon>
        <taxon>Rhodobacterales</taxon>
        <taxon>Roseobacteraceae</taxon>
        <taxon>Rubellimicrobium</taxon>
    </lineage>
</organism>
<name>A0A5C4NB05_9RHOB</name>
<dbReference type="AlphaFoldDB" id="A0A5C4NB05"/>
<dbReference type="Proteomes" id="UP000305709">
    <property type="component" value="Unassembled WGS sequence"/>
</dbReference>
<gene>
    <name evidence="1" type="ORF">FHG71_16690</name>
</gene>
<evidence type="ECO:0000313" key="2">
    <source>
        <dbReference type="Proteomes" id="UP000305709"/>
    </source>
</evidence>
<sequence>MVTFLVLPSRIQAQAEPCIPPIRPFLPTDPRDIQAYADLLRQDFEAYIQDFGTYLRCLDAERARVFQEGQEVTAEYARFQEVTNARRQAPAD</sequence>
<protein>
    <submittedName>
        <fullName evidence="1">Uncharacterized protein</fullName>
    </submittedName>
</protein>
<proteinExistence type="predicted"/>
<evidence type="ECO:0000313" key="1">
    <source>
        <dbReference type="EMBL" id="TNC66433.1"/>
    </source>
</evidence>